<dbReference type="InterPro" id="IPR048712">
    <property type="entry name" value="Gp29_gp29PR"/>
</dbReference>
<sequence>MTNKQLSIVKETEMSNISNGAPRFILNGIRDESVLAPVAVPEVYPQHLPHVYLLAERGSLDPQLIDPTLLTTLYGSATFNHLSKFFTMGSAFANIFAQAANTLIVQRVVPADAVKPAMFTLGIELVADVIKDYERDEDGNAVKDENGAYVEADTTTNGMLGRLVINRDVTRAIGAGEKKKGQLMSGSGTQSDFYPLLDLEVPSPGAFGNNVGVSLWAPSAKSSDPLNVNVAVDQLSQLYRLRFYERPNAQSTAVVKLTQDRASAINFAFRRDVVDTSTDTKYGLQLRIKDYANSGDDGTTPMPGPMDNLFVYHDNLDQVLNQIYALEQPLNPGLAEGTNAAHQINLIGGVDFYGQPYYAFRLQGTADGGVNLNDTAIYYAEGGTDGKLSGVDANGKAITPTSVYDALCKQQFDNYGGLEGIEMLDDARYPVSAYWDAGYSLETKKSLISLLGKRKDITVYVGTYIAGGSRLSSLEQRSMAASLRSYAMLFPESSLYGTSTCRAVFFMQSGQLASEDSDDFYPHLLDHAYKRARYAGSGDGVLKNAFAYDAAENNKVQLMKNMDALWEPNEVRNTEWGLGLNYAQTYNRRQAYVPHVQTVYDTESSVLRDEIALTICVDIEKQCQIAYRMLGTDTRRTTAQTLSELNRILENLTKDRYDNRVVISVNSFRTIADQNSRVRYSCEVSAAFNKGMYIGSFTVVSRNQEDLV</sequence>
<reference evidence="2 3" key="1">
    <citation type="submission" date="2019-02" db="EMBL/GenBank/DDBJ databases">
        <authorList>
            <person name="Eardley R."/>
            <person name="Sharma R."/>
            <person name="Beatty N."/>
            <person name="Choi M.C."/>
            <person name="Duncan S."/>
            <person name="Fajardo C.P."/>
            <person name="Ferguson H.P."/>
            <person name="Kruger J.L."/>
            <person name="Webb C.J."/>
            <person name="Grose J.H."/>
        </authorList>
    </citation>
    <scope>NUCLEOTIDE SEQUENCE [LARGE SCALE GENOMIC DNA]</scope>
</reference>
<dbReference type="Pfam" id="PF20961">
    <property type="entry name" value="phiKZ_gp29PR"/>
    <property type="match status" value="1"/>
</dbReference>
<protein>
    <submittedName>
        <fullName evidence="2">Putative tail sheath protein</fullName>
    </submittedName>
</protein>
<dbReference type="Proteomes" id="UP000294542">
    <property type="component" value="Segment"/>
</dbReference>
<accession>A0A482IEZ3</accession>
<organism evidence="2 3">
    <name type="scientific">Erwinia phage Rebecca</name>
    <dbReference type="NCBI Taxonomy" id="2530026"/>
    <lineage>
        <taxon>Viruses</taxon>
        <taxon>Duplodnaviria</taxon>
        <taxon>Heunggongvirae</taxon>
        <taxon>Uroviricota</taxon>
        <taxon>Caudoviricetes</taxon>
        <taxon>Chimalliviridae</taxon>
        <taxon>Agricanvirus</taxon>
        <taxon>Agricanvirus ray</taxon>
    </lineage>
</organism>
<gene>
    <name evidence="2" type="ORF">REBECCA_181</name>
</gene>
<dbReference type="EMBL" id="MK514281">
    <property type="protein sequence ID" value="QBP07288.1"/>
    <property type="molecule type" value="Genomic_DNA"/>
</dbReference>
<evidence type="ECO:0000313" key="2">
    <source>
        <dbReference type="EMBL" id="QBP07288.1"/>
    </source>
</evidence>
<evidence type="ECO:0000313" key="3">
    <source>
        <dbReference type="Proteomes" id="UP000294542"/>
    </source>
</evidence>
<feature type="domain" description="Tail sheath protein gp29 gp29PR" evidence="1">
    <location>
        <begin position="157"/>
        <end position="386"/>
    </location>
</feature>
<name>A0A482IEZ3_9CAUD</name>
<proteinExistence type="predicted"/>
<evidence type="ECO:0000259" key="1">
    <source>
        <dbReference type="Pfam" id="PF20961"/>
    </source>
</evidence>